<proteinExistence type="predicted"/>
<accession>A0AAV4A7F3</accession>
<protein>
    <submittedName>
        <fullName evidence="1">Uncharacterized protein</fullName>
    </submittedName>
</protein>
<dbReference type="Proteomes" id="UP000735302">
    <property type="component" value="Unassembled WGS sequence"/>
</dbReference>
<dbReference type="EMBL" id="BLXT01003625">
    <property type="protein sequence ID" value="GFO02760.1"/>
    <property type="molecule type" value="Genomic_DNA"/>
</dbReference>
<reference evidence="1 2" key="1">
    <citation type="journal article" date="2021" name="Elife">
        <title>Chloroplast acquisition without the gene transfer in kleptoplastic sea slugs, Plakobranchus ocellatus.</title>
        <authorList>
            <person name="Maeda T."/>
            <person name="Takahashi S."/>
            <person name="Yoshida T."/>
            <person name="Shimamura S."/>
            <person name="Takaki Y."/>
            <person name="Nagai Y."/>
            <person name="Toyoda A."/>
            <person name="Suzuki Y."/>
            <person name="Arimoto A."/>
            <person name="Ishii H."/>
            <person name="Satoh N."/>
            <person name="Nishiyama T."/>
            <person name="Hasebe M."/>
            <person name="Maruyama T."/>
            <person name="Minagawa J."/>
            <person name="Obokata J."/>
            <person name="Shigenobu S."/>
        </authorList>
    </citation>
    <scope>NUCLEOTIDE SEQUENCE [LARGE SCALE GENOMIC DNA]</scope>
</reference>
<dbReference type="AlphaFoldDB" id="A0AAV4A7F3"/>
<organism evidence="1 2">
    <name type="scientific">Plakobranchus ocellatus</name>
    <dbReference type="NCBI Taxonomy" id="259542"/>
    <lineage>
        <taxon>Eukaryota</taxon>
        <taxon>Metazoa</taxon>
        <taxon>Spiralia</taxon>
        <taxon>Lophotrochozoa</taxon>
        <taxon>Mollusca</taxon>
        <taxon>Gastropoda</taxon>
        <taxon>Heterobranchia</taxon>
        <taxon>Euthyneura</taxon>
        <taxon>Panpulmonata</taxon>
        <taxon>Sacoglossa</taxon>
        <taxon>Placobranchoidea</taxon>
        <taxon>Plakobranchidae</taxon>
        <taxon>Plakobranchus</taxon>
    </lineage>
</organism>
<comment type="caution">
    <text evidence="1">The sequence shown here is derived from an EMBL/GenBank/DDBJ whole genome shotgun (WGS) entry which is preliminary data.</text>
</comment>
<name>A0AAV4A7F3_9GAST</name>
<sequence>MLFQRDGMKPEQELKKNDGSVWLVCIGGPQQGDLGRSGPPSNQLQKIPCRFQGEIAIHWVTYAPNDIKKSVTIVQDNGIVCVLWSTQASLAFLLADADVGFELIK</sequence>
<evidence type="ECO:0000313" key="1">
    <source>
        <dbReference type="EMBL" id="GFO02760.1"/>
    </source>
</evidence>
<keyword evidence="2" id="KW-1185">Reference proteome</keyword>
<evidence type="ECO:0000313" key="2">
    <source>
        <dbReference type="Proteomes" id="UP000735302"/>
    </source>
</evidence>
<gene>
    <name evidence="1" type="ORF">PoB_002926500</name>
</gene>